<dbReference type="EMBL" id="FKLO01000041">
    <property type="protein sequence ID" value="SAM62919.1"/>
    <property type="molecule type" value="Genomic_DNA"/>
</dbReference>
<dbReference type="Proteomes" id="UP000190837">
    <property type="component" value="Unassembled WGS sequence"/>
</dbReference>
<gene>
    <name evidence="2" type="ORF">CHUV0807_1061</name>
</gene>
<organism evidence="2 3">
    <name type="scientific">Cardiobacterium hominis</name>
    <dbReference type="NCBI Taxonomy" id="2718"/>
    <lineage>
        <taxon>Bacteria</taxon>
        <taxon>Pseudomonadati</taxon>
        <taxon>Pseudomonadota</taxon>
        <taxon>Gammaproteobacteria</taxon>
        <taxon>Cardiobacteriales</taxon>
        <taxon>Cardiobacteriaceae</taxon>
        <taxon>Cardiobacterium</taxon>
    </lineage>
</organism>
<feature type="domain" description="Wadjet protein JetD C-terminal" evidence="1">
    <location>
        <begin position="226"/>
        <end position="324"/>
    </location>
</feature>
<reference evidence="3" key="1">
    <citation type="submission" date="2016-04" db="EMBL/GenBank/DDBJ databases">
        <authorList>
            <person name="Tagini F."/>
        </authorList>
    </citation>
    <scope>NUCLEOTIDE SEQUENCE [LARGE SCALE GENOMIC DNA]</scope>
    <source>
        <strain evidence="3">CHUV0807</strain>
    </source>
</reference>
<evidence type="ECO:0000313" key="3">
    <source>
        <dbReference type="Proteomes" id="UP000190837"/>
    </source>
</evidence>
<dbReference type="InterPro" id="IPR024534">
    <property type="entry name" value="JetD_C"/>
</dbReference>
<sequence>MTSPAEELAHQALRRLLRAADKYAAGTTTRRAALSGKALADYHQLPRLQDKETYDAVMAHAQAEGAITLQRPRHEPQSFISRIELADADKLAGLLHQETHAAKICRAQGTLAVCLADYPVLHEVISAWEKLKKVRQTAPEDAGRWHDACQTINWCREQEQRGITESAVRDASALLFKDSKRIENLHPCLDVLLTGNLAGEARPETEILQELGLYREPQPVRLAGNVLLRRTRGDFPPDFPYSALPPSAIHGLAAQPAQILTIENLTTFHVWARQHGDSNTLCLYTAGMPSPAWRALYGRLLAGLPPDVPVYHWGDIDEGGFRIAALISRCAAASGHTLRPWKMRPAEIPATQHRPASAHTLAQMVKYARDAGWEDMVRELEDAGIVAEQEG</sequence>
<evidence type="ECO:0000259" key="1">
    <source>
        <dbReference type="Pfam" id="PF09983"/>
    </source>
</evidence>
<protein>
    <recommendedName>
        <fullName evidence="1">Wadjet protein JetD C-terminal domain-containing protein</fullName>
    </recommendedName>
</protein>
<dbReference type="AlphaFoldDB" id="A0A1C3H3T2"/>
<dbReference type="Pfam" id="PF09983">
    <property type="entry name" value="JetD_C"/>
    <property type="match status" value="1"/>
</dbReference>
<dbReference type="RefSeq" id="WP_079540251.1">
    <property type="nucleotide sequence ID" value="NZ_CP171111.1"/>
</dbReference>
<evidence type="ECO:0000313" key="2">
    <source>
        <dbReference type="EMBL" id="SAM62919.1"/>
    </source>
</evidence>
<proteinExistence type="predicted"/>
<name>A0A1C3H3T2_9GAMM</name>
<accession>A0A1C3H3T2</accession>